<keyword evidence="1" id="KW-1185">Reference proteome</keyword>
<dbReference type="Proteomes" id="UP000887575">
    <property type="component" value="Unassembled WGS sequence"/>
</dbReference>
<proteinExistence type="predicted"/>
<accession>A0AAF3F0V0</accession>
<organism evidence="1 2">
    <name type="scientific">Mesorhabditis belari</name>
    <dbReference type="NCBI Taxonomy" id="2138241"/>
    <lineage>
        <taxon>Eukaryota</taxon>
        <taxon>Metazoa</taxon>
        <taxon>Ecdysozoa</taxon>
        <taxon>Nematoda</taxon>
        <taxon>Chromadorea</taxon>
        <taxon>Rhabditida</taxon>
        <taxon>Rhabditina</taxon>
        <taxon>Rhabditomorpha</taxon>
        <taxon>Rhabditoidea</taxon>
        <taxon>Rhabditidae</taxon>
        <taxon>Mesorhabditinae</taxon>
        <taxon>Mesorhabditis</taxon>
    </lineage>
</organism>
<dbReference type="AlphaFoldDB" id="A0AAF3F0V0"/>
<sequence>MIDQFCNDDETKDRCASERLDLVILFDNSEKTAANANSAANANAFLILDILVPRNRVPSRGLIIGHTHSQPRQAHRLSGSRFRV</sequence>
<reference evidence="2" key="1">
    <citation type="submission" date="2024-02" db="UniProtKB">
        <authorList>
            <consortium name="WormBaseParasite"/>
        </authorList>
    </citation>
    <scope>IDENTIFICATION</scope>
</reference>
<dbReference type="WBParaSite" id="MBELARI_LOCUS20109">
    <property type="protein sequence ID" value="MBELARI_LOCUS20109"/>
    <property type="gene ID" value="MBELARI_LOCUS20109"/>
</dbReference>
<name>A0AAF3F0V0_9BILA</name>
<evidence type="ECO:0000313" key="2">
    <source>
        <dbReference type="WBParaSite" id="MBELARI_LOCUS20109"/>
    </source>
</evidence>
<evidence type="ECO:0000313" key="1">
    <source>
        <dbReference type="Proteomes" id="UP000887575"/>
    </source>
</evidence>
<protein>
    <submittedName>
        <fullName evidence="2">Uncharacterized protein</fullName>
    </submittedName>
</protein>